<dbReference type="InterPro" id="IPR045054">
    <property type="entry name" value="P4HA-like"/>
</dbReference>
<feature type="non-terminal residue" evidence="9">
    <location>
        <position position="409"/>
    </location>
</feature>
<evidence type="ECO:0000256" key="5">
    <source>
        <dbReference type="ARBA" id="ARBA00023002"/>
    </source>
</evidence>
<keyword evidence="5" id="KW-0560">Oxidoreductase</keyword>
<dbReference type="PANTHER" id="PTHR10869">
    <property type="entry name" value="PROLYL 4-HYDROXYLASE ALPHA SUBUNIT"/>
    <property type="match status" value="1"/>
</dbReference>
<proteinExistence type="predicted"/>
<feature type="signal peptide" evidence="7">
    <location>
        <begin position="1"/>
        <end position="31"/>
    </location>
</feature>
<accession>A0ABD0LYP8</accession>
<evidence type="ECO:0000256" key="1">
    <source>
        <dbReference type="ARBA" id="ARBA00001961"/>
    </source>
</evidence>
<dbReference type="GO" id="GO:0051213">
    <property type="term" value="F:dioxygenase activity"/>
    <property type="evidence" value="ECO:0007669"/>
    <property type="project" value="UniProtKB-KW"/>
</dbReference>
<evidence type="ECO:0000256" key="4">
    <source>
        <dbReference type="ARBA" id="ARBA00022964"/>
    </source>
</evidence>
<keyword evidence="10" id="KW-1185">Reference proteome</keyword>
<comment type="caution">
    <text evidence="9">The sequence shown here is derived from an EMBL/GenBank/DDBJ whole genome shotgun (WGS) entry which is preliminary data.</text>
</comment>
<dbReference type="GO" id="GO:0031418">
    <property type="term" value="F:L-ascorbic acid binding"/>
    <property type="evidence" value="ECO:0007669"/>
    <property type="project" value="UniProtKB-KW"/>
</dbReference>
<keyword evidence="6" id="KW-0408">Iron</keyword>
<evidence type="ECO:0000313" key="10">
    <source>
        <dbReference type="Proteomes" id="UP001519460"/>
    </source>
</evidence>
<evidence type="ECO:0000313" key="9">
    <source>
        <dbReference type="EMBL" id="KAK7504596.1"/>
    </source>
</evidence>
<protein>
    <recommendedName>
        <fullName evidence="8">Prolyl 4-hydroxylase alpha subunit domain-containing protein</fullName>
    </recommendedName>
</protein>
<dbReference type="Gene3D" id="2.60.120.620">
    <property type="entry name" value="q2cbj1_9rhob like domain"/>
    <property type="match status" value="1"/>
</dbReference>
<evidence type="ECO:0000256" key="6">
    <source>
        <dbReference type="ARBA" id="ARBA00023004"/>
    </source>
</evidence>
<dbReference type="SMART" id="SM00702">
    <property type="entry name" value="P4Hc"/>
    <property type="match status" value="1"/>
</dbReference>
<dbReference type="EMBL" id="JACVVK020000014">
    <property type="protein sequence ID" value="KAK7504596.1"/>
    <property type="molecule type" value="Genomic_DNA"/>
</dbReference>
<keyword evidence="4" id="KW-0223">Dioxygenase</keyword>
<evidence type="ECO:0000256" key="2">
    <source>
        <dbReference type="ARBA" id="ARBA00022723"/>
    </source>
</evidence>
<dbReference type="Gene3D" id="6.10.140.1460">
    <property type="match status" value="1"/>
</dbReference>
<sequence>MSTRPRNRNNAFDALLTSLVLVSTMTSSVVAEVFTSSNKIVELADLEGELLDALRGHINDEYENLKALSQFMFERSKEFRLQSPEAQRLIVQHPNGAYRLMKLYAKEWSKKVDASNSFSSRTSHLFSHLPTEEDFVGALSALVRLQYVYRLNVSDMYDGDYLGYLGPRLEPQDAFQLGRQAFIDGLLEQSRRWLELAAEKLREEQGGWPGAQKDSQSLAWTLALLGRTYNFAKIRPYHVCRYKPSLYSPYLQYKEEILSQKPYVSVFYNIVSDTEISAIKGFIEGKMFRGTVGRGKNSTKAGIRTSDLGWIDDDDIPVAAALSQKVKSITRLEVDQRAPDGPPSAEALQYPAEVERPPEGERIATFLIYMSDVEKGGYTVFLRSGISVAPLKGMALFWYNYEPDMNEMQ</sequence>
<evidence type="ECO:0000256" key="7">
    <source>
        <dbReference type="SAM" id="SignalP"/>
    </source>
</evidence>
<dbReference type="InterPro" id="IPR013547">
    <property type="entry name" value="P4H_N"/>
</dbReference>
<reference evidence="9 10" key="1">
    <citation type="journal article" date="2023" name="Sci. Data">
        <title>Genome assembly of the Korean intertidal mud-creeper Batillaria attramentaria.</title>
        <authorList>
            <person name="Patra A.K."/>
            <person name="Ho P.T."/>
            <person name="Jun S."/>
            <person name="Lee S.J."/>
            <person name="Kim Y."/>
            <person name="Won Y.J."/>
        </authorList>
    </citation>
    <scope>NUCLEOTIDE SEQUENCE [LARGE SCALE GENOMIC DNA]</scope>
    <source>
        <strain evidence="9">Wonlab-2016</strain>
    </source>
</reference>
<gene>
    <name evidence="9" type="ORF">BaRGS_00004082</name>
</gene>
<dbReference type="AlphaFoldDB" id="A0ABD0LYP8"/>
<dbReference type="InterPro" id="IPR011990">
    <property type="entry name" value="TPR-like_helical_dom_sf"/>
</dbReference>
<keyword evidence="2" id="KW-0479">Metal-binding</keyword>
<keyword evidence="3" id="KW-0847">Vitamin C</keyword>
<dbReference type="Gene3D" id="1.25.40.10">
    <property type="entry name" value="Tetratricopeptide repeat domain"/>
    <property type="match status" value="1"/>
</dbReference>
<keyword evidence="7" id="KW-0732">Signal</keyword>
<dbReference type="PANTHER" id="PTHR10869:SF244">
    <property type="entry name" value="PROLYL 4-HYDROXYLASE SUBUNIT ALPHA-2"/>
    <property type="match status" value="1"/>
</dbReference>
<dbReference type="Proteomes" id="UP001519460">
    <property type="component" value="Unassembled WGS sequence"/>
</dbReference>
<organism evidence="9 10">
    <name type="scientific">Batillaria attramentaria</name>
    <dbReference type="NCBI Taxonomy" id="370345"/>
    <lineage>
        <taxon>Eukaryota</taxon>
        <taxon>Metazoa</taxon>
        <taxon>Spiralia</taxon>
        <taxon>Lophotrochozoa</taxon>
        <taxon>Mollusca</taxon>
        <taxon>Gastropoda</taxon>
        <taxon>Caenogastropoda</taxon>
        <taxon>Sorbeoconcha</taxon>
        <taxon>Cerithioidea</taxon>
        <taxon>Batillariidae</taxon>
        <taxon>Batillaria</taxon>
    </lineage>
</organism>
<feature type="domain" description="Prolyl 4-hydroxylase alpha subunit" evidence="8">
    <location>
        <begin position="262"/>
        <end position="409"/>
    </location>
</feature>
<evidence type="ECO:0000259" key="8">
    <source>
        <dbReference type="SMART" id="SM00702"/>
    </source>
</evidence>
<dbReference type="Pfam" id="PF08336">
    <property type="entry name" value="P4Ha_N"/>
    <property type="match status" value="1"/>
</dbReference>
<comment type="cofactor">
    <cofactor evidence="1">
        <name>L-ascorbate</name>
        <dbReference type="ChEBI" id="CHEBI:38290"/>
    </cofactor>
</comment>
<dbReference type="InterPro" id="IPR006620">
    <property type="entry name" value="Pro_4_hyd_alph"/>
</dbReference>
<feature type="chain" id="PRO_5044865522" description="Prolyl 4-hydroxylase alpha subunit domain-containing protein" evidence="7">
    <location>
        <begin position="32"/>
        <end position="409"/>
    </location>
</feature>
<evidence type="ECO:0000256" key="3">
    <source>
        <dbReference type="ARBA" id="ARBA00022896"/>
    </source>
</evidence>
<name>A0ABD0LYP8_9CAEN</name>
<dbReference type="GO" id="GO:0046872">
    <property type="term" value="F:metal ion binding"/>
    <property type="evidence" value="ECO:0007669"/>
    <property type="project" value="UniProtKB-KW"/>
</dbReference>